<comment type="caution">
    <text evidence="5">The sequence shown here is derived from an EMBL/GenBank/DDBJ whole genome shotgun (WGS) entry which is preliminary data.</text>
</comment>
<dbReference type="SUPFAM" id="SSF47413">
    <property type="entry name" value="lambda repressor-like DNA-binding domains"/>
    <property type="match status" value="1"/>
</dbReference>
<dbReference type="Pfam" id="PF00356">
    <property type="entry name" value="LacI"/>
    <property type="match status" value="1"/>
</dbReference>
<name>A0A561BVB3_9ACTN</name>
<keyword evidence="1" id="KW-0805">Transcription regulation</keyword>
<gene>
    <name evidence="5" type="ORF">FB561_3991</name>
</gene>
<protein>
    <submittedName>
        <fullName evidence="5">LacI family transcriptional regulator</fullName>
    </submittedName>
</protein>
<sequence length="330" mass="35357">MPTVRDVAERAGVSVATVSFVLNGTKPVTPATRQRVESAVAELGYRRNELARALASRRTRIVALAHPTGEHRFGSSTPDFVTSAGRAARSRGYHLVLWPVDTDGGELRELLGQGLVDGVVLMEVRMEDPRIGVLRTAGTPFALIGRTADPAGLVHVDIDFDRSVAIALDHLQKLGHRDIALVTARSPLPDYGPKVRTRAAYERLCAERGLTPQLYDCDPTAPAGRALVPELVERATAVVLMNEYATFGVLTGLAHAGYVVPRDLSVVAFMSPDMGALADPPLTVLHSPGPDLGRLGVEALIDQLEGTAPTEPALLPYVFEEGRSTARVRA</sequence>
<dbReference type="Proteomes" id="UP000318380">
    <property type="component" value="Unassembled WGS sequence"/>
</dbReference>
<dbReference type="SUPFAM" id="SSF53822">
    <property type="entry name" value="Periplasmic binding protein-like I"/>
    <property type="match status" value="1"/>
</dbReference>
<evidence type="ECO:0000256" key="3">
    <source>
        <dbReference type="ARBA" id="ARBA00023163"/>
    </source>
</evidence>
<evidence type="ECO:0000313" key="5">
    <source>
        <dbReference type="EMBL" id="TWD82845.1"/>
    </source>
</evidence>
<dbReference type="RefSeq" id="WP_202880676.1">
    <property type="nucleotide sequence ID" value="NZ_VIVK01000001.1"/>
</dbReference>
<dbReference type="InterPro" id="IPR028082">
    <property type="entry name" value="Peripla_BP_I"/>
</dbReference>
<accession>A0A561BVB3</accession>
<dbReference type="PANTHER" id="PTHR30146:SF109">
    <property type="entry name" value="HTH-TYPE TRANSCRIPTIONAL REGULATOR GALS"/>
    <property type="match status" value="1"/>
</dbReference>
<evidence type="ECO:0000256" key="1">
    <source>
        <dbReference type="ARBA" id="ARBA00023015"/>
    </source>
</evidence>
<dbReference type="Gene3D" id="3.40.50.2300">
    <property type="match status" value="2"/>
</dbReference>
<feature type="domain" description="HTH lacI-type" evidence="4">
    <location>
        <begin position="2"/>
        <end position="56"/>
    </location>
</feature>
<dbReference type="EMBL" id="VIVK01000001">
    <property type="protein sequence ID" value="TWD82845.1"/>
    <property type="molecule type" value="Genomic_DNA"/>
</dbReference>
<dbReference type="InterPro" id="IPR046335">
    <property type="entry name" value="LacI/GalR-like_sensor"/>
</dbReference>
<dbReference type="PRINTS" id="PR00036">
    <property type="entry name" value="HTHLACI"/>
</dbReference>
<dbReference type="PANTHER" id="PTHR30146">
    <property type="entry name" value="LACI-RELATED TRANSCRIPTIONAL REPRESSOR"/>
    <property type="match status" value="1"/>
</dbReference>
<dbReference type="Gene3D" id="1.10.260.40">
    <property type="entry name" value="lambda repressor-like DNA-binding domains"/>
    <property type="match status" value="1"/>
</dbReference>
<dbReference type="GO" id="GO:0000976">
    <property type="term" value="F:transcription cis-regulatory region binding"/>
    <property type="evidence" value="ECO:0007669"/>
    <property type="project" value="TreeGrafter"/>
</dbReference>
<dbReference type="SMART" id="SM00354">
    <property type="entry name" value="HTH_LACI"/>
    <property type="match status" value="1"/>
</dbReference>
<keyword evidence="6" id="KW-1185">Reference proteome</keyword>
<dbReference type="InterPro" id="IPR000843">
    <property type="entry name" value="HTH_LacI"/>
</dbReference>
<dbReference type="GO" id="GO:0003700">
    <property type="term" value="F:DNA-binding transcription factor activity"/>
    <property type="evidence" value="ECO:0007669"/>
    <property type="project" value="TreeGrafter"/>
</dbReference>
<dbReference type="PROSITE" id="PS50932">
    <property type="entry name" value="HTH_LACI_2"/>
    <property type="match status" value="1"/>
</dbReference>
<dbReference type="InterPro" id="IPR010982">
    <property type="entry name" value="Lambda_DNA-bd_dom_sf"/>
</dbReference>
<evidence type="ECO:0000256" key="2">
    <source>
        <dbReference type="ARBA" id="ARBA00023125"/>
    </source>
</evidence>
<keyword evidence="3" id="KW-0804">Transcription</keyword>
<dbReference type="PROSITE" id="PS00356">
    <property type="entry name" value="HTH_LACI_1"/>
    <property type="match status" value="1"/>
</dbReference>
<proteinExistence type="predicted"/>
<dbReference type="CDD" id="cd01392">
    <property type="entry name" value="HTH_LacI"/>
    <property type="match status" value="1"/>
</dbReference>
<dbReference type="AlphaFoldDB" id="A0A561BVB3"/>
<reference evidence="5 6" key="1">
    <citation type="submission" date="2019-06" db="EMBL/GenBank/DDBJ databases">
        <title>Sequencing the genomes of 1000 actinobacteria strains.</title>
        <authorList>
            <person name="Klenk H.-P."/>
        </authorList>
    </citation>
    <scope>NUCLEOTIDE SEQUENCE [LARGE SCALE GENOMIC DNA]</scope>
    <source>
        <strain evidence="5 6">DSM 24683</strain>
    </source>
</reference>
<evidence type="ECO:0000313" key="6">
    <source>
        <dbReference type="Proteomes" id="UP000318380"/>
    </source>
</evidence>
<dbReference type="Pfam" id="PF13377">
    <property type="entry name" value="Peripla_BP_3"/>
    <property type="match status" value="1"/>
</dbReference>
<evidence type="ECO:0000259" key="4">
    <source>
        <dbReference type="PROSITE" id="PS50932"/>
    </source>
</evidence>
<keyword evidence="2" id="KW-0238">DNA-binding</keyword>
<organism evidence="5 6">
    <name type="scientific">Kribbella amoyensis</name>
    <dbReference type="NCBI Taxonomy" id="996641"/>
    <lineage>
        <taxon>Bacteria</taxon>
        <taxon>Bacillati</taxon>
        <taxon>Actinomycetota</taxon>
        <taxon>Actinomycetes</taxon>
        <taxon>Propionibacteriales</taxon>
        <taxon>Kribbellaceae</taxon>
        <taxon>Kribbella</taxon>
    </lineage>
</organism>